<dbReference type="Proteomes" id="UP000320762">
    <property type="component" value="Unassembled WGS sequence"/>
</dbReference>
<keyword evidence="2" id="KW-0863">Zinc-finger</keyword>
<proteinExistence type="predicted"/>
<keyword evidence="1" id="KW-0802">TPR repeat</keyword>
<dbReference type="InterPro" id="IPR051966">
    <property type="entry name" value="RPAP3"/>
</dbReference>
<dbReference type="InterPro" id="IPR019734">
    <property type="entry name" value="TPR_rpt"/>
</dbReference>
<dbReference type="SUPFAM" id="SSF48452">
    <property type="entry name" value="TPR-like"/>
    <property type="match status" value="1"/>
</dbReference>
<dbReference type="GO" id="GO:0101031">
    <property type="term" value="C:protein folding chaperone complex"/>
    <property type="evidence" value="ECO:0007669"/>
    <property type="project" value="TreeGrafter"/>
</dbReference>
<reference evidence="5 6" key="1">
    <citation type="journal article" date="2019" name="New Phytol.">
        <title>Comparative genomics reveals unique wood-decay strategies and fruiting body development in the Schizophyllaceae.</title>
        <authorList>
            <person name="Almasi E."/>
            <person name="Sahu N."/>
            <person name="Krizsan K."/>
            <person name="Balint B."/>
            <person name="Kovacs G.M."/>
            <person name="Kiss B."/>
            <person name="Cseklye J."/>
            <person name="Drula E."/>
            <person name="Henrissat B."/>
            <person name="Nagy I."/>
            <person name="Chovatia M."/>
            <person name="Adam C."/>
            <person name="LaButti K."/>
            <person name="Lipzen A."/>
            <person name="Riley R."/>
            <person name="Grigoriev I.V."/>
            <person name="Nagy L.G."/>
        </authorList>
    </citation>
    <scope>NUCLEOTIDE SEQUENCE [LARGE SCALE GENOMIC DNA]</scope>
    <source>
        <strain evidence="5 6">NL-1724</strain>
    </source>
</reference>
<dbReference type="InterPro" id="IPR000571">
    <property type="entry name" value="Znf_CCCH"/>
</dbReference>
<organism evidence="5 6">
    <name type="scientific">Schizophyllum amplum</name>
    <dbReference type="NCBI Taxonomy" id="97359"/>
    <lineage>
        <taxon>Eukaryota</taxon>
        <taxon>Fungi</taxon>
        <taxon>Dikarya</taxon>
        <taxon>Basidiomycota</taxon>
        <taxon>Agaricomycotina</taxon>
        <taxon>Agaricomycetes</taxon>
        <taxon>Agaricomycetidae</taxon>
        <taxon>Agaricales</taxon>
        <taxon>Schizophyllaceae</taxon>
        <taxon>Schizophyllum</taxon>
    </lineage>
</organism>
<feature type="domain" description="C3H1-type" evidence="4">
    <location>
        <begin position="201"/>
        <end position="229"/>
    </location>
</feature>
<dbReference type="PROSITE" id="PS50103">
    <property type="entry name" value="ZF_C3H1"/>
    <property type="match status" value="2"/>
</dbReference>
<dbReference type="GO" id="GO:0008270">
    <property type="term" value="F:zinc ion binding"/>
    <property type="evidence" value="ECO:0007669"/>
    <property type="project" value="UniProtKB-KW"/>
</dbReference>
<dbReference type="Gene3D" id="1.25.40.10">
    <property type="entry name" value="Tetratricopeptide repeat domain"/>
    <property type="match status" value="1"/>
</dbReference>
<feature type="zinc finger region" description="C3H1-type" evidence="2">
    <location>
        <begin position="236"/>
        <end position="264"/>
    </location>
</feature>
<evidence type="ECO:0000256" key="3">
    <source>
        <dbReference type="SAM" id="MobiDB-lite"/>
    </source>
</evidence>
<dbReference type="EMBL" id="VDMD01000006">
    <property type="protein sequence ID" value="TRM64975.1"/>
    <property type="molecule type" value="Genomic_DNA"/>
</dbReference>
<dbReference type="STRING" id="97359.A0A550CJI6"/>
<keyword evidence="6" id="KW-1185">Reference proteome</keyword>
<sequence length="829" mass="90026">MPVDPRDFHARNLDANDPNLEALEKRKQKREVIANRRKSEVNTLKEEGNRLFRAGDYYAAISCYTQALNVAGNKPDPVLFSNTAAGCLKVEMYPQAERTARTALRGDHKNVKARYRRGMARMGMKRYRGAIVDFKTLIAHGHGSDEVRKALRDAEKALDDGLNTLSDEDYASDDYAYPGFDQPMDDDLEQDQSGTSDCEHAGNGIACRAYNHSGCSRGSKSCPFSHKPDKKSVRDDLGKNVCMRFLLNSCKTGAEKCAYSHTRAYLPEWGWWHNPETLEANRRFLAMYDGVRPDEVIFTDMFFDTGSAIPYEGEAATWLPLPVPPPRPNEKRKNKKKIQEQTPAVSSDVFVMLVVLEDDGFWHEIHDHLLKALRSKTTLKQATAKAQVQALLATPGLAGILVVDAGIARKANASIADELAAYVKRGGTVVIGGQFSNHITPKEMKTLTQKFGLPWTMGDYHRTTHARNPGSATVQRNPSLPKSYSMKAVHIAGADSAAALYGPTDNSRIESHVFAPEKIGKLTQYPAVHTRVGQGYLGYIGDVNGENDSTAPVLAMLGLLDAPLPSVQPAPSQPQPSTTPKASTSSSTAAPKVSTSSSTTAPRASTSSASTVPTALPSSSSSTTASSDKTIAIIALSGMLDMFESIHAHLVTSLKDKAKVVSVTTLAQAKKVLQAPAPAGVLIVDAAVTEKKYKDFVPSLVSYVGNGGSLVFAGAFSSFARPLNMNKLWKAFGMGWEAASYHRMEFEKELDHATVARNPSLPTKYSMKALQLKNIGSSGLYSEGLPESPIVHKRIRSGYLGYVGDVNGENETTPCVLAMLGLLDAELLQ</sequence>
<dbReference type="PANTHER" id="PTHR46423:SF1">
    <property type="entry name" value="RNA POLYMERASE II-ASSOCIATED PROTEIN 3"/>
    <property type="match status" value="1"/>
</dbReference>
<protein>
    <recommendedName>
        <fullName evidence="4">C3H1-type domain-containing protein</fullName>
    </recommendedName>
</protein>
<name>A0A550CJI6_9AGAR</name>
<evidence type="ECO:0000313" key="6">
    <source>
        <dbReference type="Proteomes" id="UP000320762"/>
    </source>
</evidence>
<gene>
    <name evidence="5" type="ORF">BD626DRAFT_238276</name>
</gene>
<evidence type="ECO:0000313" key="5">
    <source>
        <dbReference type="EMBL" id="TRM64975.1"/>
    </source>
</evidence>
<keyword evidence="2" id="KW-0479">Metal-binding</keyword>
<dbReference type="PANTHER" id="PTHR46423">
    <property type="entry name" value="RNA POLYMERASE II-ASSOCIATED PROTEIN 3"/>
    <property type="match status" value="1"/>
</dbReference>
<dbReference type="InterPro" id="IPR011990">
    <property type="entry name" value="TPR-like_helical_dom_sf"/>
</dbReference>
<evidence type="ECO:0000259" key="4">
    <source>
        <dbReference type="PROSITE" id="PS50103"/>
    </source>
</evidence>
<feature type="region of interest" description="Disordered" evidence="3">
    <location>
        <begin position="565"/>
        <end position="624"/>
    </location>
</feature>
<evidence type="ECO:0000256" key="2">
    <source>
        <dbReference type="PROSITE-ProRule" id="PRU00723"/>
    </source>
</evidence>
<feature type="domain" description="C3H1-type" evidence="4">
    <location>
        <begin position="236"/>
        <end position="264"/>
    </location>
</feature>
<dbReference type="AlphaFoldDB" id="A0A550CJI6"/>
<comment type="caution">
    <text evidence="5">The sequence shown here is derived from an EMBL/GenBank/DDBJ whole genome shotgun (WGS) entry which is preliminary data.</text>
</comment>
<feature type="zinc finger region" description="C3H1-type" evidence="2">
    <location>
        <begin position="201"/>
        <end position="229"/>
    </location>
</feature>
<dbReference type="Gene3D" id="3.30.1370.210">
    <property type="match status" value="1"/>
</dbReference>
<evidence type="ECO:0000256" key="1">
    <source>
        <dbReference type="ARBA" id="ARBA00022803"/>
    </source>
</evidence>
<feature type="compositionally biased region" description="Low complexity" evidence="3">
    <location>
        <begin position="575"/>
        <end position="624"/>
    </location>
</feature>
<dbReference type="SMART" id="SM00356">
    <property type="entry name" value="ZnF_C3H1"/>
    <property type="match status" value="2"/>
</dbReference>
<dbReference type="SMART" id="SM00028">
    <property type="entry name" value="TPR"/>
    <property type="match status" value="2"/>
</dbReference>
<keyword evidence="2" id="KW-0862">Zinc</keyword>
<dbReference type="OrthoDB" id="245563at2759"/>
<accession>A0A550CJI6</accession>